<reference evidence="1" key="1">
    <citation type="submission" date="2023-08" db="EMBL/GenBank/DDBJ databases">
        <authorList>
            <person name="Chen Y."/>
            <person name="Shah S."/>
            <person name="Dougan E. K."/>
            <person name="Thang M."/>
            <person name="Chan C."/>
        </authorList>
    </citation>
    <scope>NUCLEOTIDE SEQUENCE</scope>
</reference>
<protein>
    <submittedName>
        <fullName evidence="1">Uncharacterized protein</fullName>
    </submittedName>
</protein>
<evidence type="ECO:0000313" key="2">
    <source>
        <dbReference type="Proteomes" id="UP001178507"/>
    </source>
</evidence>
<evidence type="ECO:0000313" key="1">
    <source>
        <dbReference type="EMBL" id="CAJ1386035.1"/>
    </source>
</evidence>
<dbReference type="AlphaFoldDB" id="A0AA36IFZ5"/>
<sequence length="109" mass="12307">MVLGAGGLCKCLLPNAEVYWAAERYETYKTGVRTLVHMQMSMQQTYSWLSSPQLFSTPTWHEFPFFRRFHGDVSQVHEVHSLGGIHTSAQGSHGASIRTFIGFRGRSKS</sequence>
<accession>A0AA36IFZ5</accession>
<comment type="caution">
    <text evidence="1">The sequence shown here is derived from an EMBL/GenBank/DDBJ whole genome shotgun (WGS) entry which is preliminary data.</text>
</comment>
<dbReference type="EMBL" id="CAUJNA010001324">
    <property type="protein sequence ID" value="CAJ1386035.1"/>
    <property type="molecule type" value="Genomic_DNA"/>
</dbReference>
<name>A0AA36IFZ5_9DINO</name>
<keyword evidence="2" id="KW-1185">Reference proteome</keyword>
<gene>
    <name evidence="1" type="ORF">EVOR1521_LOCUS12496</name>
</gene>
<proteinExistence type="predicted"/>
<dbReference type="Proteomes" id="UP001178507">
    <property type="component" value="Unassembled WGS sequence"/>
</dbReference>
<organism evidence="1 2">
    <name type="scientific">Effrenium voratum</name>
    <dbReference type="NCBI Taxonomy" id="2562239"/>
    <lineage>
        <taxon>Eukaryota</taxon>
        <taxon>Sar</taxon>
        <taxon>Alveolata</taxon>
        <taxon>Dinophyceae</taxon>
        <taxon>Suessiales</taxon>
        <taxon>Symbiodiniaceae</taxon>
        <taxon>Effrenium</taxon>
    </lineage>
</organism>